<dbReference type="NCBIfam" id="TIGR01640">
    <property type="entry name" value="F_box_assoc_1"/>
    <property type="match status" value="1"/>
</dbReference>
<evidence type="ECO:0000259" key="2">
    <source>
        <dbReference type="Pfam" id="PF08268"/>
    </source>
</evidence>
<dbReference type="Pfam" id="PF08268">
    <property type="entry name" value="FBA_3"/>
    <property type="match status" value="1"/>
</dbReference>
<feature type="domain" description="F-box" evidence="1">
    <location>
        <begin position="5"/>
        <end position="42"/>
    </location>
</feature>
<feature type="domain" description="F-box associated beta-propeller type 3" evidence="2">
    <location>
        <begin position="89"/>
        <end position="312"/>
    </location>
</feature>
<sequence>MGSFIPEDLVLNILLRLPADVIYGIMQYVCREWYNIVRSQTFVSTHLRKSTGGAFLLQAAKSRPRYFLRMGKCDDDIELVEVEFPPSRDLASSSNGLVVMVHYNCRELCITNPVLKQQLTLPPHPKLVAKKFCKLAYAVSSGVYKVVVCNPRDPPTVLTVGDKTWRPLQSSCLLNRIDSDLHVNRSLSLGSFLYWVSECAPFVISFNAETETFQEIPFPQGCTSGSPVTLIEMGSFPCLMRWEEKWTWELWLLRDQGNAGWEKMSDINLLGQSSLIRVLSDDDRCFLPLGWLKCGELMAFLVPSNKSRIIVYNVRLGKIHSALQLNPRMQYCNPFFIPHVNSLVSLTNFCSS</sequence>
<dbReference type="SUPFAM" id="SSF81383">
    <property type="entry name" value="F-box domain"/>
    <property type="match status" value="1"/>
</dbReference>
<reference evidence="3 4" key="1">
    <citation type="submission" date="2018-04" db="EMBL/GenBank/DDBJ databases">
        <authorList>
            <person name="Vogel A."/>
        </authorList>
    </citation>
    <scope>NUCLEOTIDE SEQUENCE [LARGE SCALE GENOMIC DNA]</scope>
</reference>
<dbReference type="InterPro" id="IPR001810">
    <property type="entry name" value="F-box_dom"/>
</dbReference>
<evidence type="ECO:0000313" key="4">
    <source>
        <dbReference type="Proteomes" id="UP000595140"/>
    </source>
</evidence>
<protein>
    <recommendedName>
        <fullName evidence="5">F-box domain-containing protein</fullName>
    </recommendedName>
</protein>
<dbReference type="OrthoDB" id="1938527at2759"/>
<dbReference type="Pfam" id="PF00646">
    <property type="entry name" value="F-box"/>
    <property type="match status" value="1"/>
</dbReference>
<dbReference type="InterPro" id="IPR017451">
    <property type="entry name" value="F-box-assoc_interact_dom"/>
</dbReference>
<name>A0A484NFD9_9ASTE</name>
<evidence type="ECO:0000313" key="3">
    <source>
        <dbReference type="EMBL" id="VFQ99136.1"/>
    </source>
</evidence>
<dbReference type="EMBL" id="OOIL02006641">
    <property type="protein sequence ID" value="VFQ99136.1"/>
    <property type="molecule type" value="Genomic_DNA"/>
</dbReference>
<dbReference type="Proteomes" id="UP000595140">
    <property type="component" value="Unassembled WGS sequence"/>
</dbReference>
<dbReference type="InterPro" id="IPR013187">
    <property type="entry name" value="F-box-assoc_dom_typ3"/>
</dbReference>
<keyword evidence="4" id="KW-1185">Reference proteome</keyword>
<gene>
    <name evidence="3" type="ORF">CCAM_LOCUS40912</name>
</gene>
<organism evidence="3 4">
    <name type="scientific">Cuscuta campestris</name>
    <dbReference type="NCBI Taxonomy" id="132261"/>
    <lineage>
        <taxon>Eukaryota</taxon>
        <taxon>Viridiplantae</taxon>
        <taxon>Streptophyta</taxon>
        <taxon>Embryophyta</taxon>
        <taxon>Tracheophyta</taxon>
        <taxon>Spermatophyta</taxon>
        <taxon>Magnoliopsida</taxon>
        <taxon>eudicotyledons</taxon>
        <taxon>Gunneridae</taxon>
        <taxon>Pentapetalae</taxon>
        <taxon>asterids</taxon>
        <taxon>lamiids</taxon>
        <taxon>Solanales</taxon>
        <taxon>Convolvulaceae</taxon>
        <taxon>Cuscuteae</taxon>
        <taxon>Cuscuta</taxon>
        <taxon>Cuscuta subgen. Grammica</taxon>
        <taxon>Cuscuta sect. Cleistogrammica</taxon>
    </lineage>
</organism>
<dbReference type="PANTHER" id="PTHR31672">
    <property type="entry name" value="BNACNNG10540D PROTEIN"/>
    <property type="match status" value="1"/>
</dbReference>
<dbReference type="Gene3D" id="1.20.1280.50">
    <property type="match status" value="1"/>
</dbReference>
<proteinExistence type="predicted"/>
<evidence type="ECO:0008006" key="5">
    <source>
        <dbReference type="Google" id="ProtNLM"/>
    </source>
</evidence>
<dbReference type="InterPro" id="IPR050796">
    <property type="entry name" value="SCF_F-box_component"/>
</dbReference>
<evidence type="ECO:0000259" key="1">
    <source>
        <dbReference type="Pfam" id="PF00646"/>
    </source>
</evidence>
<dbReference type="AlphaFoldDB" id="A0A484NFD9"/>
<dbReference type="PANTHER" id="PTHR31672:SF13">
    <property type="entry name" value="F-BOX PROTEIN CPR30-LIKE"/>
    <property type="match status" value="1"/>
</dbReference>
<accession>A0A484NFD9</accession>
<dbReference type="InterPro" id="IPR036047">
    <property type="entry name" value="F-box-like_dom_sf"/>
</dbReference>